<evidence type="ECO:0000256" key="1">
    <source>
        <dbReference type="SAM" id="Phobius"/>
    </source>
</evidence>
<keyword evidence="1" id="KW-0472">Membrane</keyword>
<gene>
    <name evidence="2" type="ORF">ETAA1_53090</name>
</gene>
<accession>A0A517Y0N1</accession>
<evidence type="ECO:0000313" key="2">
    <source>
        <dbReference type="EMBL" id="QDU23314.1"/>
    </source>
</evidence>
<protein>
    <submittedName>
        <fullName evidence="2">Uncharacterized protein</fullName>
    </submittedName>
</protein>
<feature type="transmembrane region" description="Helical" evidence="1">
    <location>
        <begin position="12"/>
        <end position="36"/>
    </location>
</feature>
<feature type="transmembrane region" description="Helical" evidence="1">
    <location>
        <begin position="84"/>
        <end position="104"/>
    </location>
</feature>
<dbReference type="Proteomes" id="UP000319576">
    <property type="component" value="Chromosome"/>
</dbReference>
<dbReference type="KEGG" id="uli:ETAA1_53090"/>
<keyword evidence="3" id="KW-1185">Reference proteome</keyword>
<dbReference type="AlphaFoldDB" id="A0A517Y0N1"/>
<keyword evidence="1" id="KW-1133">Transmembrane helix</keyword>
<evidence type="ECO:0000313" key="3">
    <source>
        <dbReference type="Proteomes" id="UP000319576"/>
    </source>
</evidence>
<keyword evidence="1" id="KW-0812">Transmembrane</keyword>
<organism evidence="2 3">
    <name type="scientific">Urbifossiella limnaea</name>
    <dbReference type="NCBI Taxonomy" id="2528023"/>
    <lineage>
        <taxon>Bacteria</taxon>
        <taxon>Pseudomonadati</taxon>
        <taxon>Planctomycetota</taxon>
        <taxon>Planctomycetia</taxon>
        <taxon>Gemmatales</taxon>
        <taxon>Gemmataceae</taxon>
        <taxon>Urbifossiella</taxon>
    </lineage>
</organism>
<dbReference type="EMBL" id="CP036273">
    <property type="protein sequence ID" value="QDU23314.1"/>
    <property type="molecule type" value="Genomic_DNA"/>
</dbReference>
<sequence length="331" mass="37321">MDVKPRRPSAESIAGISCFGVVLLWLLVVVLGYTALVYDDRPGAPPIPHAEGTLPSTAPAAPERPWYGIIAQSELDDRGKFGDMFGVVGSLLAGLSLVGVGYTIHLQRKQLAKQQQEFHLHRFEAEDDKLAAIADTYLSTENDETLYYTEVMFEIVMPHLGFATWWSEKPYYLKEVTKQILREVVWLLHRVGQRPSAIYLEAMTRHVRNVRDNKSTEDGATLGDAYWHGGGTSEDRAQKCLLCFRQTLQVYLNYSRVWLAREHERKEAGIAIAPDYLEVMGQERGQVLAQFVEKMKAHFHPGQGRVHPYHVILEYLRAAGHAVPEGQPLPS</sequence>
<name>A0A517Y0N1_9BACT</name>
<reference evidence="2 3" key="1">
    <citation type="submission" date="2019-02" db="EMBL/GenBank/DDBJ databases">
        <title>Deep-cultivation of Planctomycetes and their phenomic and genomic characterization uncovers novel biology.</title>
        <authorList>
            <person name="Wiegand S."/>
            <person name="Jogler M."/>
            <person name="Boedeker C."/>
            <person name="Pinto D."/>
            <person name="Vollmers J."/>
            <person name="Rivas-Marin E."/>
            <person name="Kohn T."/>
            <person name="Peeters S.H."/>
            <person name="Heuer A."/>
            <person name="Rast P."/>
            <person name="Oberbeckmann S."/>
            <person name="Bunk B."/>
            <person name="Jeske O."/>
            <person name="Meyerdierks A."/>
            <person name="Storesund J.E."/>
            <person name="Kallscheuer N."/>
            <person name="Luecker S."/>
            <person name="Lage O.M."/>
            <person name="Pohl T."/>
            <person name="Merkel B.J."/>
            <person name="Hornburger P."/>
            <person name="Mueller R.-W."/>
            <person name="Bruemmer F."/>
            <person name="Labrenz M."/>
            <person name="Spormann A.M."/>
            <person name="Op den Camp H."/>
            <person name="Overmann J."/>
            <person name="Amann R."/>
            <person name="Jetten M.S.M."/>
            <person name="Mascher T."/>
            <person name="Medema M.H."/>
            <person name="Devos D.P."/>
            <person name="Kaster A.-K."/>
            <person name="Ovreas L."/>
            <person name="Rohde M."/>
            <person name="Galperin M.Y."/>
            <person name="Jogler C."/>
        </authorList>
    </citation>
    <scope>NUCLEOTIDE SEQUENCE [LARGE SCALE GENOMIC DNA]</scope>
    <source>
        <strain evidence="2 3">ETA_A1</strain>
    </source>
</reference>
<proteinExistence type="predicted"/>
<dbReference type="RefSeq" id="WP_145243483.1">
    <property type="nucleotide sequence ID" value="NZ_CP036273.1"/>
</dbReference>